<dbReference type="AlphaFoldDB" id="A0A0F9L969"/>
<accession>A0A0F9L969</accession>
<protein>
    <submittedName>
        <fullName evidence="1">Uncharacterized protein</fullName>
    </submittedName>
</protein>
<evidence type="ECO:0000313" key="1">
    <source>
        <dbReference type="EMBL" id="KKM89998.1"/>
    </source>
</evidence>
<sequence>MAFTPTTWVEGLAPGISAAELNRMEAGIDGADAMAEEHDARHEPGGADPMAVDAAAATGSLRRLGTSAQMAAAGNDARLHTHSTKTRYLWLPPEDFLNLLDNPALITLGTWAVGTRVWKLHGDGTAEGLTAKIALPSDWSSGTVKFTVYYEGPGPDVDNRRIQISASAVTPGVDSVKKAVEVVDNATVAHGNSVLTTHTFATGLTVAAGDIIRLAFARDSGHGDDLNTDAMYFCGMRLEYTAFI</sequence>
<comment type="caution">
    <text evidence="1">The sequence shown here is derived from an EMBL/GenBank/DDBJ whole genome shotgun (WGS) entry which is preliminary data.</text>
</comment>
<proteinExistence type="predicted"/>
<organism evidence="1">
    <name type="scientific">marine sediment metagenome</name>
    <dbReference type="NCBI Taxonomy" id="412755"/>
    <lineage>
        <taxon>unclassified sequences</taxon>
        <taxon>metagenomes</taxon>
        <taxon>ecological metagenomes</taxon>
    </lineage>
</organism>
<reference evidence="1" key="1">
    <citation type="journal article" date="2015" name="Nature">
        <title>Complex archaea that bridge the gap between prokaryotes and eukaryotes.</title>
        <authorList>
            <person name="Spang A."/>
            <person name="Saw J.H."/>
            <person name="Jorgensen S.L."/>
            <person name="Zaremba-Niedzwiedzka K."/>
            <person name="Martijn J."/>
            <person name="Lind A.E."/>
            <person name="van Eijk R."/>
            <person name="Schleper C."/>
            <person name="Guy L."/>
            <person name="Ettema T.J."/>
        </authorList>
    </citation>
    <scope>NUCLEOTIDE SEQUENCE</scope>
</reference>
<dbReference type="EMBL" id="LAZR01006734">
    <property type="protein sequence ID" value="KKM89998.1"/>
    <property type="molecule type" value="Genomic_DNA"/>
</dbReference>
<name>A0A0F9L969_9ZZZZ</name>
<gene>
    <name evidence="1" type="ORF">LCGC14_1243040</name>
</gene>